<dbReference type="Pfam" id="PF12409">
    <property type="entry name" value="P5-ATPase"/>
    <property type="match status" value="1"/>
</dbReference>
<dbReference type="Proteomes" id="UP000010552">
    <property type="component" value="Unassembled WGS sequence"/>
</dbReference>
<evidence type="ECO:0000256" key="9">
    <source>
        <dbReference type="ARBA" id="ARBA00022989"/>
    </source>
</evidence>
<feature type="transmembrane region" description="Helical" evidence="11">
    <location>
        <begin position="34"/>
        <end position="53"/>
    </location>
</feature>
<dbReference type="NCBIfam" id="TIGR01657">
    <property type="entry name" value="P-ATPase-V"/>
    <property type="match status" value="1"/>
</dbReference>
<dbReference type="GO" id="GO:0016887">
    <property type="term" value="F:ATP hydrolysis activity"/>
    <property type="evidence" value="ECO:0007669"/>
    <property type="project" value="InterPro"/>
</dbReference>
<sequence length="840" mass="93832">MEEKSKKDHQALLNQGEENELEVFGYRTQNLRRALCLTASVLTCGVLLLVFYWRPQWRVWANCTPCPLQEADTVLLRTTDEFQRYMRKKVICLYLSTLKCLVNKNLEESLVADHHSVINHAVLKPELKVRYIQVQKIRYVWDNLEKRFQKVGLLEDSHSCYDIHHTFGLGLTGEEQEVRRLVCGPNAIEVEIQPIWKLLVKQVLNPFYVFQAFTLTLWLSQGYIDYSVAIIVLSVISIILSVYDLRQQSVKLHNLVEDHNKVQVAIIVKGKGLQELESYLLVPGDILILPGKLSLPCDAVLIDGSCVVNEGMLTGESIPVTKTPLPHTGTTMPWKSHSSEDYRKHVLFCGTEVIQVKPSGQGPVKAVVLQTGYNTAKGDLVRSILYPRPLNFKLYSDAFKFIVFLGCLGVVGFFYALGIYINHGTSPKDTATMALILFTVTVPPVLPAALTIGIVYAQKRLMKKKIFCISPQRINMCGQINLVCFDKTGTLTEDGLDLWGTVPTADNCFQEVHSFALGKPLPWGPLCAAMASCHSLILLDGTIQGDPLDLKMFEGTAWSPVEAITILHQFPFSSSLQRMSVVAQLAGEDHFHVYMKGAPEMLAKFCRSETVPKNFPQELRNYTMQGFRVIALAHKALKIKKLSEVESLSRETVESELTFLGLLIMENRLKKETKPVLKELSEARIRTVMITGDNLQTAITVAKNSEMIPRGSQVILVEASEPGEFVPASVTWQLVDNQENGPRKNILVNGTVFARMSPGQKSNLVEEFQKLNYYVGMCGDGANDCGLESDLKSHGYNVDLLFQALKMAHAGISLSEQEASVASPFTSKTANIECVPHLIK</sequence>
<evidence type="ECO:0000256" key="1">
    <source>
        <dbReference type="ARBA" id="ARBA00004141"/>
    </source>
</evidence>
<evidence type="ECO:0000256" key="2">
    <source>
        <dbReference type="ARBA" id="ARBA00006000"/>
    </source>
</evidence>
<evidence type="ECO:0000256" key="10">
    <source>
        <dbReference type="ARBA" id="ARBA00023136"/>
    </source>
</evidence>
<dbReference type="eggNOG" id="KOG0208">
    <property type="taxonomic scope" value="Eukaryota"/>
</dbReference>
<dbReference type="InterPro" id="IPR001757">
    <property type="entry name" value="P_typ_ATPase"/>
</dbReference>
<feature type="transmembrane region" description="Helical" evidence="11">
    <location>
        <begin position="433"/>
        <end position="457"/>
    </location>
</feature>
<dbReference type="Pfam" id="PF00690">
    <property type="entry name" value="Cation_ATPase_N"/>
    <property type="match status" value="1"/>
</dbReference>
<comment type="caution">
    <text evidence="11">Lacks conserved residue(s) required for the propagation of feature annotation.</text>
</comment>
<dbReference type="InterPro" id="IPR023298">
    <property type="entry name" value="ATPase_P-typ_TM_dom_sf"/>
</dbReference>
<dbReference type="Gene3D" id="1.20.1110.10">
    <property type="entry name" value="Calcium-transporting ATPase, transmembrane domain"/>
    <property type="match status" value="1"/>
</dbReference>
<dbReference type="Gene3D" id="3.40.1110.10">
    <property type="entry name" value="Calcium-transporting ATPase, cytoplasmic domain N"/>
    <property type="match status" value="1"/>
</dbReference>
<evidence type="ECO:0000256" key="8">
    <source>
        <dbReference type="ARBA" id="ARBA00022967"/>
    </source>
</evidence>
<keyword evidence="4 11" id="KW-0479">Metal-binding</keyword>
<dbReference type="InParanoid" id="L5L1W5"/>
<dbReference type="GO" id="GO:0046872">
    <property type="term" value="F:metal ion binding"/>
    <property type="evidence" value="ECO:0007669"/>
    <property type="project" value="UniProtKB-UniRule"/>
</dbReference>
<evidence type="ECO:0000259" key="13">
    <source>
        <dbReference type="Pfam" id="PF00690"/>
    </source>
</evidence>
<dbReference type="EC" id="7.2.2.-" evidence="11"/>
<evidence type="ECO:0000259" key="12">
    <source>
        <dbReference type="Pfam" id="PF00122"/>
    </source>
</evidence>
<dbReference type="GO" id="GO:0015203">
    <property type="term" value="F:polyamine transmembrane transporter activity"/>
    <property type="evidence" value="ECO:0007669"/>
    <property type="project" value="TreeGrafter"/>
</dbReference>
<dbReference type="SUPFAM" id="SSF81660">
    <property type="entry name" value="Metal cation-transporting ATPase, ATP-binding domain N"/>
    <property type="match status" value="1"/>
</dbReference>
<dbReference type="InterPro" id="IPR044492">
    <property type="entry name" value="P_typ_ATPase_HD_dom"/>
</dbReference>
<proteinExistence type="inferred from homology"/>
<evidence type="ECO:0000256" key="5">
    <source>
        <dbReference type="ARBA" id="ARBA00022741"/>
    </source>
</evidence>
<keyword evidence="5 11" id="KW-0547">Nucleotide-binding</keyword>
<dbReference type="SFLD" id="SFLDG00002">
    <property type="entry name" value="C1.7:_P-type_atpase_like"/>
    <property type="match status" value="1"/>
</dbReference>
<dbReference type="SUPFAM" id="SSF81653">
    <property type="entry name" value="Calcium ATPase, transduction domain A"/>
    <property type="match status" value="1"/>
</dbReference>
<dbReference type="PROSITE" id="PS00154">
    <property type="entry name" value="ATPASE_E1_E2"/>
    <property type="match status" value="1"/>
</dbReference>
<evidence type="ECO:0000259" key="14">
    <source>
        <dbReference type="Pfam" id="PF12409"/>
    </source>
</evidence>
<dbReference type="InterPro" id="IPR008250">
    <property type="entry name" value="ATPase_P-typ_transduc_dom_A_sf"/>
</dbReference>
<dbReference type="EMBL" id="KB030403">
    <property type="protein sequence ID" value="ELK17632.1"/>
    <property type="molecule type" value="Genomic_DNA"/>
</dbReference>
<organism evidence="15 16">
    <name type="scientific">Pteropus alecto</name>
    <name type="common">Black flying fox</name>
    <dbReference type="NCBI Taxonomy" id="9402"/>
    <lineage>
        <taxon>Eukaryota</taxon>
        <taxon>Metazoa</taxon>
        <taxon>Chordata</taxon>
        <taxon>Craniata</taxon>
        <taxon>Vertebrata</taxon>
        <taxon>Euteleostomi</taxon>
        <taxon>Mammalia</taxon>
        <taxon>Eutheria</taxon>
        <taxon>Laurasiatheria</taxon>
        <taxon>Chiroptera</taxon>
        <taxon>Yinpterochiroptera</taxon>
        <taxon>Pteropodoidea</taxon>
        <taxon>Pteropodidae</taxon>
        <taxon>Pteropodinae</taxon>
        <taxon>Pteropus</taxon>
    </lineage>
</organism>
<feature type="domain" description="P-type ATPase A" evidence="12">
    <location>
        <begin position="265"/>
        <end position="384"/>
    </location>
</feature>
<dbReference type="Gene3D" id="2.70.150.10">
    <property type="entry name" value="Calcium-transporting ATPase, cytoplasmic transduction domain A"/>
    <property type="match status" value="1"/>
</dbReference>
<dbReference type="InterPro" id="IPR004014">
    <property type="entry name" value="ATPase_P-typ_cation-transptr_N"/>
</dbReference>
<dbReference type="PRINTS" id="PR00119">
    <property type="entry name" value="CATATPASE"/>
</dbReference>
<dbReference type="FunCoup" id="L5L1W5">
    <property type="interactions" value="17"/>
</dbReference>
<dbReference type="InterPro" id="IPR047819">
    <property type="entry name" value="P5A-ATPase_N"/>
</dbReference>
<evidence type="ECO:0000256" key="6">
    <source>
        <dbReference type="ARBA" id="ARBA00022840"/>
    </source>
</evidence>
<evidence type="ECO:0000256" key="11">
    <source>
        <dbReference type="RuleBase" id="RU362082"/>
    </source>
</evidence>
<comment type="subcellular location">
    <subcellularLocation>
        <location evidence="1 11">Membrane</location>
        <topology evidence="1 11">Multi-pass membrane protein</topology>
    </subcellularLocation>
</comment>
<dbReference type="GO" id="GO:0019829">
    <property type="term" value="F:ATPase-coupled monoatomic cation transmembrane transporter activity"/>
    <property type="evidence" value="ECO:0007669"/>
    <property type="project" value="UniProtKB-UniRule"/>
</dbReference>
<dbReference type="FunFam" id="1.20.1110.10:FF:000023">
    <property type="entry name" value="Cation-transporting ATPase"/>
    <property type="match status" value="1"/>
</dbReference>
<protein>
    <recommendedName>
        <fullName evidence="11">Cation-transporting ATPase</fullName>
        <ecNumber evidence="11">7.2.2.-</ecNumber>
    </recommendedName>
</protein>
<dbReference type="GO" id="GO:0140358">
    <property type="term" value="F:P-type transmembrane transporter activity"/>
    <property type="evidence" value="ECO:0007669"/>
    <property type="project" value="InterPro"/>
</dbReference>
<evidence type="ECO:0000256" key="4">
    <source>
        <dbReference type="ARBA" id="ARBA00022723"/>
    </source>
</evidence>
<dbReference type="AlphaFoldDB" id="L5L1W5"/>
<dbReference type="NCBIfam" id="TIGR01494">
    <property type="entry name" value="ATPase_P-type"/>
    <property type="match status" value="1"/>
</dbReference>
<gene>
    <name evidence="15" type="ORF">PAL_GLEAN10007413</name>
</gene>
<dbReference type="Gene3D" id="3.40.50.1000">
    <property type="entry name" value="HAD superfamily/HAD-like"/>
    <property type="match status" value="1"/>
</dbReference>
<evidence type="ECO:0000313" key="16">
    <source>
        <dbReference type="Proteomes" id="UP000010552"/>
    </source>
</evidence>
<dbReference type="FunFam" id="2.70.150.10:FF:000035">
    <property type="entry name" value="Cation-transporting ATPase"/>
    <property type="match status" value="1"/>
</dbReference>
<keyword evidence="16" id="KW-1185">Reference proteome</keyword>
<dbReference type="SUPFAM" id="SSF81665">
    <property type="entry name" value="Calcium ATPase, transmembrane domain M"/>
    <property type="match status" value="1"/>
</dbReference>
<name>L5L1W5_PTEAL</name>
<keyword evidence="3 11" id="KW-0812">Transmembrane</keyword>
<dbReference type="PANTHER" id="PTHR45630:SF4">
    <property type="entry name" value="CATION-TRANSPORTING ATPASE 13A5-RELATED"/>
    <property type="match status" value="1"/>
</dbReference>
<dbReference type="InterPro" id="IPR006544">
    <property type="entry name" value="P-type_TPase_V"/>
</dbReference>
<dbReference type="SFLD" id="SFLDF00027">
    <property type="entry name" value="p-type_atpase"/>
    <property type="match status" value="1"/>
</dbReference>
<dbReference type="Pfam" id="PF13246">
    <property type="entry name" value="Cation_ATPase"/>
    <property type="match status" value="1"/>
</dbReference>
<evidence type="ECO:0000313" key="15">
    <source>
        <dbReference type="EMBL" id="ELK17632.1"/>
    </source>
</evidence>
<comment type="similarity">
    <text evidence="2 11">Belongs to the cation transport ATPase (P-type) (TC 3.A.3) family. Type V subfamily.</text>
</comment>
<dbReference type="InterPro" id="IPR018303">
    <property type="entry name" value="ATPase_P-typ_P_site"/>
</dbReference>
<feature type="transmembrane region" description="Helical" evidence="11">
    <location>
        <begin position="223"/>
        <end position="243"/>
    </location>
</feature>
<keyword evidence="6 11" id="KW-0067">ATP-binding</keyword>
<dbReference type="InterPro" id="IPR059000">
    <property type="entry name" value="ATPase_P-type_domA"/>
</dbReference>
<dbReference type="InterPro" id="IPR023214">
    <property type="entry name" value="HAD_sf"/>
</dbReference>
<dbReference type="InterPro" id="IPR036412">
    <property type="entry name" value="HAD-like_sf"/>
</dbReference>
<dbReference type="InterPro" id="IPR023299">
    <property type="entry name" value="ATPase_P-typ_cyto_dom_N"/>
</dbReference>
<accession>L5L1W5</accession>
<keyword evidence="8 11" id="KW-1278">Translocase</keyword>
<dbReference type="Pfam" id="PF00122">
    <property type="entry name" value="E1-E2_ATPase"/>
    <property type="match status" value="1"/>
</dbReference>
<comment type="catalytic activity">
    <reaction evidence="11">
        <text>ATP + H2O = ADP + phosphate + H(+)</text>
        <dbReference type="Rhea" id="RHEA:13065"/>
        <dbReference type="ChEBI" id="CHEBI:15377"/>
        <dbReference type="ChEBI" id="CHEBI:15378"/>
        <dbReference type="ChEBI" id="CHEBI:30616"/>
        <dbReference type="ChEBI" id="CHEBI:43474"/>
        <dbReference type="ChEBI" id="CHEBI:456216"/>
    </reaction>
</comment>
<dbReference type="GO" id="GO:0006874">
    <property type="term" value="P:intracellular calcium ion homeostasis"/>
    <property type="evidence" value="ECO:0007669"/>
    <property type="project" value="TreeGrafter"/>
</dbReference>
<reference evidence="16" key="1">
    <citation type="journal article" date="2013" name="Science">
        <title>Comparative analysis of bat genomes provides insight into the evolution of flight and immunity.</title>
        <authorList>
            <person name="Zhang G."/>
            <person name="Cowled C."/>
            <person name="Shi Z."/>
            <person name="Huang Z."/>
            <person name="Bishop-Lilly K.A."/>
            <person name="Fang X."/>
            <person name="Wynne J.W."/>
            <person name="Xiong Z."/>
            <person name="Baker M.L."/>
            <person name="Zhao W."/>
            <person name="Tachedjian M."/>
            <person name="Zhu Y."/>
            <person name="Zhou P."/>
            <person name="Jiang X."/>
            <person name="Ng J."/>
            <person name="Yang L."/>
            <person name="Wu L."/>
            <person name="Xiao J."/>
            <person name="Feng Y."/>
            <person name="Chen Y."/>
            <person name="Sun X."/>
            <person name="Zhang Y."/>
            <person name="Marsh G.A."/>
            <person name="Crameri G."/>
            <person name="Broder C.C."/>
            <person name="Frey K.G."/>
            <person name="Wang L.F."/>
            <person name="Wang J."/>
        </authorList>
    </citation>
    <scope>NUCLEOTIDE SEQUENCE [LARGE SCALE GENOMIC DNA]</scope>
</reference>
<evidence type="ECO:0000256" key="7">
    <source>
        <dbReference type="ARBA" id="ARBA00022842"/>
    </source>
</evidence>
<keyword evidence="10 11" id="KW-0472">Membrane</keyword>
<dbReference type="GO" id="GO:0005524">
    <property type="term" value="F:ATP binding"/>
    <property type="evidence" value="ECO:0007669"/>
    <property type="project" value="UniProtKB-UniRule"/>
</dbReference>
<feature type="transmembrane region" description="Helical" evidence="11">
    <location>
        <begin position="398"/>
        <end position="421"/>
    </location>
</feature>
<dbReference type="SUPFAM" id="SSF56784">
    <property type="entry name" value="HAD-like"/>
    <property type="match status" value="1"/>
</dbReference>
<keyword evidence="9 11" id="KW-1133">Transmembrane helix</keyword>
<dbReference type="STRING" id="9402.L5L1W5"/>
<keyword evidence="7 11" id="KW-0460">Magnesium</keyword>
<dbReference type="PANTHER" id="PTHR45630">
    <property type="entry name" value="CATION-TRANSPORTING ATPASE-RELATED"/>
    <property type="match status" value="1"/>
</dbReference>
<evidence type="ECO:0000256" key="3">
    <source>
        <dbReference type="ARBA" id="ARBA00022692"/>
    </source>
</evidence>
<feature type="domain" description="P5B-type ATPase N-terminal" evidence="14">
    <location>
        <begin position="17"/>
        <end position="142"/>
    </location>
</feature>
<dbReference type="GO" id="GO:0031902">
    <property type="term" value="C:late endosome membrane"/>
    <property type="evidence" value="ECO:0007669"/>
    <property type="project" value="TreeGrafter"/>
</dbReference>
<feature type="domain" description="Cation-transporting P-type ATPase N-terminal" evidence="13">
    <location>
        <begin position="168"/>
        <end position="213"/>
    </location>
</feature>
<dbReference type="SFLD" id="SFLDS00003">
    <property type="entry name" value="Haloacid_Dehalogenase"/>
    <property type="match status" value="1"/>
</dbReference>